<evidence type="ECO:0000313" key="5">
    <source>
        <dbReference type="EMBL" id="MDN3571620.1"/>
    </source>
</evidence>
<dbReference type="PROSITE" id="PS51762">
    <property type="entry name" value="GH16_2"/>
    <property type="match status" value="1"/>
</dbReference>
<keyword evidence="3" id="KW-0732">Signal</keyword>
<dbReference type="GO" id="GO:0016787">
    <property type="term" value="F:hydrolase activity"/>
    <property type="evidence" value="ECO:0007669"/>
    <property type="project" value="UniProtKB-KW"/>
</dbReference>
<comment type="similarity">
    <text evidence="1">Belongs to the glycosyl hydrolase 16 family.</text>
</comment>
<evidence type="ECO:0000256" key="2">
    <source>
        <dbReference type="SAM" id="MobiDB-lite"/>
    </source>
</evidence>
<dbReference type="EMBL" id="JAUFPT010000041">
    <property type="protein sequence ID" value="MDN3571620.1"/>
    <property type="molecule type" value="Genomic_DNA"/>
</dbReference>
<organism evidence="5 6">
    <name type="scientific">Methylobacterium longum</name>
    <dbReference type="NCBI Taxonomy" id="767694"/>
    <lineage>
        <taxon>Bacteria</taxon>
        <taxon>Pseudomonadati</taxon>
        <taxon>Pseudomonadota</taxon>
        <taxon>Alphaproteobacteria</taxon>
        <taxon>Hyphomicrobiales</taxon>
        <taxon>Methylobacteriaceae</taxon>
        <taxon>Methylobacterium</taxon>
    </lineage>
</organism>
<evidence type="ECO:0000256" key="3">
    <source>
        <dbReference type="SAM" id="SignalP"/>
    </source>
</evidence>
<feature type="signal peptide" evidence="3">
    <location>
        <begin position="1"/>
        <end position="32"/>
    </location>
</feature>
<evidence type="ECO:0000256" key="1">
    <source>
        <dbReference type="ARBA" id="ARBA00006865"/>
    </source>
</evidence>
<dbReference type="Pfam" id="PF00722">
    <property type="entry name" value="Glyco_hydro_16"/>
    <property type="match status" value="1"/>
</dbReference>
<dbReference type="CDD" id="cd08023">
    <property type="entry name" value="GH16_laminarinase_like"/>
    <property type="match status" value="1"/>
</dbReference>
<keyword evidence="5" id="KW-0378">Hydrolase</keyword>
<feature type="compositionally biased region" description="Low complexity" evidence="2">
    <location>
        <begin position="44"/>
        <end position="54"/>
    </location>
</feature>
<dbReference type="InterPro" id="IPR050546">
    <property type="entry name" value="Glycosyl_Hydrlase_16"/>
</dbReference>
<name>A0ABT8APD9_9HYPH</name>
<accession>A0ABT8APD9</accession>
<protein>
    <submittedName>
        <fullName evidence="5">Glycoside hydrolase family 16 protein</fullName>
    </submittedName>
</protein>
<dbReference type="SUPFAM" id="SSF49899">
    <property type="entry name" value="Concanavalin A-like lectins/glucanases"/>
    <property type="match status" value="1"/>
</dbReference>
<gene>
    <name evidence="5" type="ORF">QWZ18_13420</name>
</gene>
<comment type="caution">
    <text evidence="5">The sequence shown here is derived from an EMBL/GenBank/DDBJ whole genome shotgun (WGS) entry which is preliminary data.</text>
</comment>
<dbReference type="Proteomes" id="UP001244297">
    <property type="component" value="Unassembled WGS sequence"/>
</dbReference>
<evidence type="ECO:0000259" key="4">
    <source>
        <dbReference type="PROSITE" id="PS51762"/>
    </source>
</evidence>
<evidence type="ECO:0000313" key="6">
    <source>
        <dbReference type="Proteomes" id="UP001244297"/>
    </source>
</evidence>
<keyword evidence="6" id="KW-1185">Reference proteome</keyword>
<dbReference type="PANTHER" id="PTHR10963">
    <property type="entry name" value="GLYCOSYL HYDROLASE-RELATED"/>
    <property type="match status" value="1"/>
</dbReference>
<dbReference type="RefSeq" id="WP_238291779.1">
    <property type="nucleotide sequence ID" value="NZ_BPQS01000045.1"/>
</dbReference>
<feature type="region of interest" description="Disordered" evidence="2">
    <location>
        <begin position="34"/>
        <end position="54"/>
    </location>
</feature>
<sequence length="312" mass="33769">MIVDVPKRMAAALCAASLVCALGGAACGAAVAQNDKGGAPPPAASAKATARTTSPSGFVTDSMKLVFDETFNGDSLDLTRWFPGPKPDGGQWGGAHFVTSHETGFTSVYIVKDGTLTLRAHHDPKYKDPENWGRTWYSGQVSTAFPRKPSPSAIRKGYIETRAKFPKNKGSWIGFWMLAGDTEPTTATDAGGVEIDAFEFYGDAISKFSSGAIYWPGKTGRPSEPGKLVWTDTNTDLTTDFHTYGVQITDTDVIMYFDRKEVQRLTLPRPKSVGKFFVLLDNAIHTDSGVDVPASGYADAVFDYVQVWEDAR</sequence>
<dbReference type="PROSITE" id="PS51257">
    <property type="entry name" value="PROKAR_LIPOPROTEIN"/>
    <property type="match status" value="1"/>
</dbReference>
<dbReference type="Gene3D" id="2.60.120.200">
    <property type="match status" value="1"/>
</dbReference>
<dbReference type="InterPro" id="IPR000757">
    <property type="entry name" value="Beta-glucanase-like"/>
</dbReference>
<dbReference type="PANTHER" id="PTHR10963:SF60">
    <property type="entry name" value="GRAM-NEGATIVE BACTERIA-BINDING PROTEIN 1-RELATED"/>
    <property type="match status" value="1"/>
</dbReference>
<proteinExistence type="inferred from homology"/>
<feature type="chain" id="PRO_5046981484" evidence="3">
    <location>
        <begin position="33"/>
        <end position="312"/>
    </location>
</feature>
<feature type="domain" description="GH16" evidence="4">
    <location>
        <begin position="34"/>
        <end position="312"/>
    </location>
</feature>
<reference evidence="6" key="1">
    <citation type="journal article" date="2019" name="Int. J. Syst. Evol. Microbiol.">
        <title>The Global Catalogue of Microorganisms (GCM) 10K type strain sequencing project: providing services to taxonomists for standard genome sequencing and annotation.</title>
        <authorList>
            <consortium name="The Broad Institute Genomics Platform"/>
            <consortium name="The Broad Institute Genome Sequencing Center for Infectious Disease"/>
            <person name="Wu L."/>
            <person name="Ma J."/>
        </authorList>
    </citation>
    <scope>NUCLEOTIDE SEQUENCE [LARGE SCALE GENOMIC DNA]</scope>
    <source>
        <strain evidence="6">CECT 7806</strain>
    </source>
</reference>
<dbReference type="InterPro" id="IPR013320">
    <property type="entry name" value="ConA-like_dom_sf"/>
</dbReference>